<reference evidence="3 4" key="1">
    <citation type="submission" date="2016-10" db="EMBL/GenBank/DDBJ databases">
        <authorList>
            <person name="de Groot N.N."/>
        </authorList>
    </citation>
    <scope>NUCLEOTIDE SEQUENCE [LARGE SCALE GENOMIC DNA]</scope>
    <source>
        <strain evidence="3 4">DSM 11363</strain>
    </source>
</reference>
<dbReference type="Gene3D" id="3.40.109.10">
    <property type="entry name" value="NADH Oxidase"/>
    <property type="match status" value="1"/>
</dbReference>
<sequence>MPSYISSNIFFLIKNNQLVLWDYAAHKQYSITQAYLSRLLHLSQNAHENPDRDHAIDQDLLATGLLAEHSFPVVDWGWDDLSRIFHFGTSHIDYTEQPTNTQEWAIAYQAACENTVDVPIPKLRHEVQSRKIINSIQLDVPATDETHDLQHALLTRRSVREFLPQAVTKKQLESILYFSLAYLPSRAGDISELCPEGLRHRRSSPSGGGLNSIDGYVYIRNVSQIPAGFYYYNPARHQLELISSDREFSLGKALNGQFFAEDIPFGIFLTCQFDRLWWKYPHSRAYRVALLDAGHLSQTVQLISTSLGLGTWISAAIDESCLEPVIDHLNRSAPLLFVGAGVSTGRDMPAALEELHANGRVHNDY</sequence>
<dbReference type="PANTHER" id="PTHR43745:SF2">
    <property type="entry name" value="NITROREDUCTASE MJ1384-RELATED"/>
    <property type="match status" value="1"/>
</dbReference>
<dbReference type="NCBIfam" id="TIGR03605">
    <property type="entry name" value="antibiot_sagB"/>
    <property type="match status" value="1"/>
</dbReference>
<dbReference type="Pfam" id="PF00881">
    <property type="entry name" value="Nitroreductase"/>
    <property type="match status" value="1"/>
</dbReference>
<reference evidence="2" key="2">
    <citation type="journal article" date="2020" name="mSystems">
        <title>Genome- and Community-Level Interaction Insights into Carbon Utilization and Element Cycling Functions of Hydrothermarchaeota in Hydrothermal Sediment.</title>
        <authorList>
            <person name="Zhou Z."/>
            <person name="Liu Y."/>
            <person name="Xu W."/>
            <person name="Pan J."/>
            <person name="Luo Z.H."/>
            <person name="Li M."/>
        </authorList>
    </citation>
    <scope>NUCLEOTIDE SEQUENCE [LARGE SCALE GENOMIC DNA]</scope>
    <source>
        <strain evidence="2">SpSt-200</strain>
    </source>
</reference>
<dbReference type="GO" id="GO:0016491">
    <property type="term" value="F:oxidoreductase activity"/>
    <property type="evidence" value="ECO:0007669"/>
    <property type="project" value="InterPro"/>
</dbReference>
<dbReference type="AlphaFoldDB" id="A0A1H9ZJU8"/>
<dbReference type="PANTHER" id="PTHR43745">
    <property type="entry name" value="NITROREDUCTASE MJ1384-RELATED"/>
    <property type="match status" value="1"/>
</dbReference>
<dbReference type="InterPro" id="IPR000415">
    <property type="entry name" value="Nitroreductase-like"/>
</dbReference>
<dbReference type="OrthoDB" id="3723182at2"/>
<accession>A0A1H9ZJU8</accession>
<dbReference type="EMBL" id="FOHW01000002">
    <property type="protein sequence ID" value="SES81874.1"/>
    <property type="molecule type" value="Genomic_DNA"/>
</dbReference>
<dbReference type="InterPro" id="IPR029479">
    <property type="entry name" value="Nitroreductase"/>
</dbReference>
<organism evidence="3 4">
    <name type="scientific">Pseudomonas graminis</name>
    <dbReference type="NCBI Taxonomy" id="158627"/>
    <lineage>
        <taxon>Bacteria</taxon>
        <taxon>Pseudomonadati</taxon>
        <taxon>Pseudomonadota</taxon>
        <taxon>Gammaproteobacteria</taxon>
        <taxon>Pseudomonadales</taxon>
        <taxon>Pseudomonadaceae</taxon>
        <taxon>Pseudomonas</taxon>
    </lineage>
</organism>
<dbReference type="InterPro" id="IPR020051">
    <property type="entry name" value="SagB-type_dehydrogenase"/>
</dbReference>
<evidence type="ECO:0000313" key="2">
    <source>
        <dbReference type="EMBL" id="HEF25575.1"/>
    </source>
</evidence>
<evidence type="ECO:0000313" key="4">
    <source>
        <dbReference type="Proteomes" id="UP000182332"/>
    </source>
</evidence>
<dbReference type="SUPFAM" id="SSF55469">
    <property type="entry name" value="FMN-dependent nitroreductase-like"/>
    <property type="match status" value="1"/>
</dbReference>
<dbReference type="Proteomes" id="UP000182332">
    <property type="component" value="Unassembled WGS sequence"/>
</dbReference>
<gene>
    <name evidence="2" type="ORF">ENP23_07350</name>
    <name evidence="3" type="ORF">SAMN05216197_102286</name>
</gene>
<dbReference type="InterPro" id="IPR052544">
    <property type="entry name" value="Bacteriocin_Proc_Enz"/>
</dbReference>
<name>A0A1H9ZJU8_9PSED</name>
<dbReference type="CDD" id="cd02142">
    <property type="entry name" value="McbC_SagB-like_oxidoreductase"/>
    <property type="match status" value="1"/>
</dbReference>
<proteinExistence type="predicted"/>
<feature type="domain" description="Nitroreductase" evidence="1">
    <location>
        <begin position="154"/>
        <end position="321"/>
    </location>
</feature>
<evidence type="ECO:0000259" key="1">
    <source>
        <dbReference type="Pfam" id="PF00881"/>
    </source>
</evidence>
<dbReference type="EMBL" id="DSIN01000017">
    <property type="protein sequence ID" value="HEF25575.1"/>
    <property type="molecule type" value="Genomic_DNA"/>
</dbReference>
<evidence type="ECO:0000313" key="3">
    <source>
        <dbReference type="EMBL" id="SES81874.1"/>
    </source>
</evidence>
<protein>
    <submittedName>
        <fullName evidence="3">SagB-type dehydrogenase domain-containing protein</fullName>
    </submittedName>
    <submittedName>
        <fullName evidence="2">SagB/ThcOx family dehydrogenase</fullName>
    </submittedName>
</protein>
<dbReference type="RefSeq" id="WP_074884562.1">
    <property type="nucleotide sequence ID" value="NZ_FOHW01000002.1"/>
</dbReference>